<dbReference type="GO" id="GO:0015179">
    <property type="term" value="F:L-amino acid transmembrane transporter activity"/>
    <property type="evidence" value="ECO:0007669"/>
    <property type="project" value="TreeGrafter"/>
</dbReference>
<dbReference type="AlphaFoldDB" id="A0A0D8Y8T7"/>
<name>A0A0D8Y8T7_DICVI</name>
<keyword evidence="7" id="KW-0479">Metal-binding</keyword>
<sequence length="382" mass="43740">MHRNYYVIEFVSFLLDISIESRAANSHVFISVKQKMDVNKDVMAEIQKLLSIILSLKSLRCCSRLARTWQSFTDVSAKNMDGTEWKAALRLQIEALAKRNELHRRCNRESVYARTADMDVKIVRLRELVATNANYAAQFYLECVCHADETERILNRQVSLPLQPALFFCFYSLESVAVGGNYARAESHSVTVIFVSHMTYNLLNANVLNGASAIETFPECSVINGELLWWKKFSIHCKGKEYHEVRQLWATQVDFFLSCLGFIVGVGNLLRFPGKICEHGGFFLVPYFFCSIFIGYPMLYLHLCVGQYAGQTIDAAFQRLMPITCGVGWAFVLAAIPVIIYHNIIITWSVQYLCYAVFSSMISNQLPWESRVVFFFASYLDW</sequence>
<feature type="binding site" evidence="7">
    <location>
        <position position="261"/>
    </location>
    <ligand>
        <name>Na(+)</name>
        <dbReference type="ChEBI" id="CHEBI:29101"/>
        <label>1</label>
    </ligand>
</feature>
<dbReference type="PRINTS" id="PR00176">
    <property type="entry name" value="NANEUSMPORT"/>
</dbReference>
<evidence type="ECO:0000313" key="9">
    <source>
        <dbReference type="EMBL" id="KJH50996.1"/>
    </source>
</evidence>
<evidence type="ECO:0000256" key="8">
    <source>
        <dbReference type="SAM" id="Phobius"/>
    </source>
</evidence>
<comment type="subcellular location">
    <subcellularLocation>
        <location evidence="1">Membrane</location>
        <topology evidence="1">Multi-pass membrane protein</topology>
    </subcellularLocation>
</comment>
<keyword evidence="2" id="KW-0813">Transport</keyword>
<dbReference type="InterPro" id="IPR037272">
    <property type="entry name" value="SNS_sf"/>
</dbReference>
<evidence type="ECO:0000313" key="10">
    <source>
        <dbReference type="Proteomes" id="UP000053766"/>
    </source>
</evidence>
<organism evidence="9 10">
    <name type="scientific">Dictyocaulus viviparus</name>
    <name type="common">Bovine lungworm</name>
    <dbReference type="NCBI Taxonomy" id="29172"/>
    <lineage>
        <taxon>Eukaryota</taxon>
        <taxon>Metazoa</taxon>
        <taxon>Ecdysozoa</taxon>
        <taxon>Nematoda</taxon>
        <taxon>Chromadorea</taxon>
        <taxon>Rhabditida</taxon>
        <taxon>Rhabditina</taxon>
        <taxon>Rhabditomorpha</taxon>
        <taxon>Strongyloidea</taxon>
        <taxon>Metastrongylidae</taxon>
        <taxon>Dictyocaulus</taxon>
    </lineage>
</organism>
<dbReference type="OrthoDB" id="6581954at2759"/>
<keyword evidence="3 8" id="KW-0812">Transmembrane</keyword>
<feature type="transmembrane region" description="Helical" evidence="8">
    <location>
        <begin position="320"/>
        <end position="341"/>
    </location>
</feature>
<feature type="transmembrane region" description="Helical" evidence="8">
    <location>
        <begin position="248"/>
        <end position="270"/>
    </location>
</feature>
<evidence type="ECO:0008006" key="11">
    <source>
        <dbReference type="Google" id="ProtNLM"/>
    </source>
</evidence>
<dbReference type="EMBL" id="KN716193">
    <property type="protein sequence ID" value="KJH50996.1"/>
    <property type="molecule type" value="Genomic_DNA"/>
</dbReference>
<dbReference type="PANTHER" id="PTHR11616">
    <property type="entry name" value="SODIUM/CHLORIDE DEPENDENT TRANSPORTER"/>
    <property type="match status" value="1"/>
</dbReference>
<reference evidence="9 10" key="1">
    <citation type="submission" date="2013-11" db="EMBL/GenBank/DDBJ databases">
        <title>Draft genome of the bovine lungworm Dictyocaulus viviparus.</title>
        <authorList>
            <person name="Mitreva M."/>
        </authorList>
    </citation>
    <scope>NUCLEOTIDE SEQUENCE [LARGE SCALE GENOMIC DNA]</scope>
    <source>
        <strain evidence="9 10">HannoverDv2000</strain>
    </source>
</reference>
<dbReference type="GO" id="GO:0005283">
    <property type="term" value="F:amino acid:sodium symporter activity"/>
    <property type="evidence" value="ECO:0007669"/>
    <property type="project" value="TreeGrafter"/>
</dbReference>
<feature type="binding site" evidence="7">
    <location>
        <position position="268"/>
    </location>
    <ligand>
        <name>Na(+)</name>
        <dbReference type="ChEBI" id="CHEBI:29101"/>
        <label>1</label>
    </ligand>
</feature>
<dbReference type="InterPro" id="IPR000175">
    <property type="entry name" value="Na/ntran_symport"/>
</dbReference>
<evidence type="ECO:0000256" key="6">
    <source>
        <dbReference type="ARBA" id="ARBA00023136"/>
    </source>
</evidence>
<keyword evidence="6 8" id="KW-0472">Membrane</keyword>
<dbReference type="GO" id="GO:0089718">
    <property type="term" value="P:amino acid import across plasma membrane"/>
    <property type="evidence" value="ECO:0007669"/>
    <property type="project" value="TreeGrafter"/>
</dbReference>
<feature type="transmembrane region" description="Helical" evidence="8">
    <location>
        <begin position="282"/>
        <end position="300"/>
    </location>
</feature>
<keyword evidence="5 8" id="KW-1133">Transmembrane helix</keyword>
<keyword evidence="10" id="KW-1185">Reference proteome</keyword>
<proteinExistence type="predicted"/>
<gene>
    <name evidence="9" type="ORF">DICVIV_02854</name>
</gene>
<evidence type="ECO:0000256" key="3">
    <source>
        <dbReference type="ARBA" id="ARBA00022692"/>
    </source>
</evidence>
<dbReference type="STRING" id="29172.A0A0D8Y8T7"/>
<dbReference type="GO" id="GO:0046872">
    <property type="term" value="F:metal ion binding"/>
    <property type="evidence" value="ECO:0007669"/>
    <property type="project" value="UniProtKB-KW"/>
</dbReference>
<dbReference type="Proteomes" id="UP000053766">
    <property type="component" value="Unassembled WGS sequence"/>
</dbReference>
<dbReference type="SUPFAM" id="SSF161070">
    <property type="entry name" value="SNF-like"/>
    <property type="match status" value="1"/>
</dbReference>
<dbReference type="GO" id="GO:0005886">
    <property type="term" value="C:plasma membrane"/>
    <property type="evidence" value="ECO:0007669"/>
    <property type="project" value="TreeGrafter"/>
</dbReference>
<evidence type="ECO:0000256" key="5">
    <source>
        <dbReference type="ARBA" id="ARBA00022989"/>
    </source>
</evidence>
<evidence type="ECO:0000256" key="2">
    <source>
        <dbReference type="ARBA" id="ARBA00022448"/>
    </source>
</evidence>
<keyword evidence="4" id="KW-0769">Symport</keyword>
<feature type="binding site" evidence="7">
    <location>
        <position position="264"/>
    </location>
    <ligand>
        <name>Na(+)</name>
        <dbReference type="ChEBI" id="CHEBI:29101"/>
        <label>1</label>
    </ligand>
</feature>
<dbReference type="Pfam" id="PF00209">
    <property type="entry name" value="SNF"/>
    <property type="match status" value="1"/>
</dbReference>
<evidence type="ECO:0000256" key="1">
    <source>
        <dbReference type="ARBA" id="ARBA00004141"/>
    </source>
</evidence>
<dbReference type="PROSITE" id="PS50267">
    <property type="entry name" value="NA_NEUROTRAN_SYMP_3"/>
    <property type="match status" value="1"/>
</dbReference>
<accession>A0A0D8Y8T7</accession>
<reference evidence="10" key="2">
    <citation type="journal article" date="2016" name="Sci. Rep.">
        <title>Dictyocaulus viviparus genome, variome and transcriptome elucidate lungworm biology and support future intervention.</title>
        <authorList>
            <person name="McNulty S.N."/>
            <person name="Strube C."/>
            <person name="Rosa B.A."/>
            <person name="Martin J.C."/>
            <person name="Tyagi R."/>
            <person name="Choi Y.J."/>
            <person name="Wang Q."/>
            <person name="Hallsworth Pepin K."/>
            <person name="Zhang X."/>
            <person name="Ozersky P."/>
            <person name="Wilson R.K."/>
            <person name="Sternberg P.W."/>
            <person name="Gasser R.B."/>
            <person name="Mitreva M."/>
        </authorList>
    </citation>
    <scope>NUCLEOTIDE SEQUENCE [LARGE SCALE GENOMIC DNA]</scope>
    <source>
        <strain evidence="10">HannoverDv2000</strain>
    </source>
</reference>
<protein>
    <recommendedName>
        <fullName evidence="11">Sodium:neurotransmitter symporter family protein</fullName>
    </recommendedName>
</protein>
<evidence type="ECO:0000256" key="4">
    <source>
        <dbReference type="ARBA" id="ARBA00022847"/>
    </source>
</evidence>
<keyword evidence="7" id="KW-0915">Sodium</keyword>
<evidence type="ECO:0000256" key="7">
    <source>
        <dbReference type="PIRSR" id="PIRSR600175-1"/>
    </source>
</evidence>
<dbReference type="PANTHER" id="PTHR11616:SF324">
    <property type="entry name" value="SODIUM-DEPENDENT TRANSPORTER SNF-12"/>
    <property type="match status" value="1"/>
</dbReference>